<dbReference type="Pfam" id="PF07883">
    <property type="entry name" value="Cupin_2"/>
    <property type="match status" value="1"/>
</dbReference>
<dbReference type="InterPro" id="IPR011051">
    <property type="entry name" value="RmlC_Cupin_sf"/>
</dbReference>
<proteinExistence type="predicted"/>
<dbReference type="InterPro" id="IPR047263">
    <property type="entry name" value="HNL-like_cupin"/>
</dbReference>
<evidence type="ECO:0000256" key="1">
    <source>
        <dbReference type="SAM" id="MobiDB-lite"/>
    </source>
</evidence>
<dbReference type="PANTHER" id="PTHR43698:SF1">
    <property type="entry name" value="BLL4564 PROTEIN"/>
    <property type="match status" value="1"/>
</dbReference>
<evidence type="ECO:0000313" key="4">
    <source>
        <dbReference type="Proteomes" id="UP001518140"/>
    </source>
</evidence>
<dbReference type="PANTHER" id="PTHR43698">
    <property type="entry name" value="RIBD C-TERMINAL DOMAIN CONTAINING PROTEIN"/>
    <property type="match status" value="1"/>
</dbReference>
<evidence type="ECO:0000259" key="2">
    <source>
        <dbReference type="Pfam" id="PF07883"/>
    </source>
</evidence>
<feature type="region of interest" description="Disordered" evidence="1">
    <location>
        <begin position="182"/>
        <end position="203"/>
    </location>
</feature>
<dbReference type="InterPro" id="IPR013096">
    <property type="entry name" value="Cupin_2"/>
</dbReference>
<dbReference type="EMBL" id="JAAKZX010000168">
    <property type="protein sequence ID" value="NGO47214.1"/>
    <property type="molecule type" value="Genomic_DNA"/>
</dbReference>
<name>A0ABX0E307_9ACTN</name>
<dbReference type="RefSeq" id="WP_165343737.1">
    <property type="nucleotide sequence ID" value="NZ_JAAKZX010000168.1"/>
</dbReference>
<dbReference type="SUPFAM" id="SSF51182">
    <property type="entry name" value="RmlC-like cupins"/>
    <property type="match status" value="1"/>
</dbReference>
<dbReference type="CDD" id="cd02233">
    <property type="entry name" value="cupin_HNL-like"/>
    <property type="match status" value="1"/>
</dbReference>
<protein>
    <submittedName>
        <fullName evidence="3">Cupin domain-containing protein</fullName>
    </submittedName>
</protein>
<evidence type="ECO:0000313" key="3">
    <source>
        <dbReference type="EMBL" id="NGO47214.1"/>
    </source>
</evidence>
<gene>
    <name evidence="3" type="ORF">G6048_35665</name>
</gene>
<sequence length="203" mass="21388">MTKAHQRTGAAVLAGVAGSALLLTGGATDSGPAAGAATARAASAEPVKTSSDPGIVVSRDKDRESTAGAPDNFTGEVSIQPLYTGDENSEGASDVRFSERARTVWHTHPDGQRLIITEGTGWVQEWGKKRITVHEGDVIWIAPGVKHWHGATLDSAMAHTAVTYAVDGTNVHWLEPVTDDQYLSGKRQGTGPATVERRRPLAS</sequence>
<dbReference type="InterPro" id="IPR014710">
    <property type="entry name" value="RmlC-like_jellyroll"/>
</dbReference>
<comment type="caution">
    <text evidence="3">The sequence shown here is derived from an EMBL/GenBank/DDBJ whole genome shotgun (WGS) entry which is preliminary data.</text>
</comment>
<reference evidence="3 4" key="1">
    <citation type="submission" date="2020-02" db="EMBL/GenBank/DDBJ databases">
        <title>Whole-genome analyses of novel actinobacteria.</title>
        <authorList>
            <person name="Sahin N."/>
            <person name="Tokatli A."/>
        </authorList>
    </citation>
    <scope>NUCLEOTIDE SEQUENCE [LARGE SCALE GENOMIC DNA]</scope>
    <source>
        <strain evidence="3 4">YC419</strain>
    </source>
</reference>
<dbReference type="Gene3D" id="2.60.120.10">
    <property type="entry name" value="Jelly Rolls"/>
    <property type="match status" value="1"/>
</dbReference>
<feature type="domain" description="Cupin type-2" evidence="2">
    <location>
        <begin position="100"/>
        <end position="157"/>
    </location>
</feature>
<keyword evidence="4" id="KW-1185">Reference proteome</keyword>
<feature type="compositionally biased region" description="Low complexity" evidence="1">
    <location>
        <begin position="24"/>
        <end position="44"/>
    </location>
</feature>
<dbReference type="Proteomes" id="UP001518140">
    <property type="component" value="Unassembled WGS sequence"/>
</dbReference>
<organism evidence="3 4">
    <name type="scientific">Streptomyces ureilyticus</name>
    <dbReference type="NCBI Taxonomy" id="1775131"/>
    <lineage>
        <taxon>Bacteria</taxon>
        <taxon>Bacillati</taxon>
        <taxon>Actinomycetota</taxon>
        <taxon>Actinomycetes</taxon>
        <taxon>Kitasatosporales</taxon>
        <taxon>Streptomycetaceae</taxon>
        <taxon>Streptomyces</taxon>
    </lineage>
</organism>
<accession>A0ABX0E307</accession>
<feature type="region of interest" description="Disordered" evidence="1">
    <location>
        <begin position="24"/>
        <end position="93"/>
    </location>
</feature>